<protein>
    <submittedName>
        <fullName evidence="3">Septal ring factor</fullName>
    </submittedName>
</protein>
<sequence>MISFFSHLASDVPHRLALVAMMAGTVIASQLAWSAQQPQQIESQLIEPRLGEDEVQRLSSVEEQVEVLERDLRAREKRRDQLYADLEQTERDIAALARGGRQLAAMVTEQRAALAELRVQLEGVGGELGAARAVLAELLRSAHAMGRGDRLRMVLNQEDVTRSGRLFGYFRALGQKRARQIALVDLQAKRLKGLSQQAATEAERLAELARRQEDTRERLAVAQQERNQILTHLERSIMAGRDRVESLREDAARLRELAKELSRHGEIRDVFHLDQESLATHRGALGWPVRDTRVLTSFRPRASGDLHGDGVLLSATPGEEVRAVHGGQVVYADWLRGFGLLLVIDHHDGYMTLYGHNQSLLKEPGEWVGAGETIALAGASGGSDRDGLYFALRHQGKPLDPRLWCADRIH</sequence>
<dbReference type="Pfam" id="PF01551">
    <property type="entry name" value="Peptidase_M23"/>
    <property type="match status" value="1"/>
</dbReference>
<dbReference type="InterPro" id="IPR016047">
    <property type="entry name" value="M23ase_b-sheet_dom"/>
</dbReference>
<evidence type="ECO:0000313" key="3">
    <source>
        <dbReference type="EMBL" id="WPL19638.1"/>
    </source>
</evidence>
<gene>
    <name evidence="3" type="primary">envC</name>
    <name evidence="3" type="ORF">Thiowin_04775</name>
</gene>
<name>A0ABZ0SG25_9GAMM</name>
<feature type="domain" description="M23ase beta-sheet core" evidence="2">
    <location>
        <begin position="309"/>
        <end position="401"/>
    </location>
</feature>
<proteinExistence type="predicted"/>
<keyword evidence="4" id="KW-1185">Reference proteome</keyword>
<dbReference type="PANTHER" id="PTHR21666">
    <property type="entry name" value="PEPTIDASE-RELATED"/>
    <property type="match status" value="1"/>
</dbReference>
<evidence type="ECO:0000313" key="4">
    <source>
        <dbReference type="Proteomes" id="UP001432180"/>
    </source>
</evidence>
<dbReference type="InterPro" id="IPR050570">
    <property type="entry name" value="Cell_wall_metabolism_enzyme"/>
</dbReference>
<organism evidence="3 4">
    <name type="scientific">Thiorhodovibrio winogradskyi</name>
    <dbReference type="NCBI Taxonomy" id="77007"/>
    <lineage>
        <taxon>Bacteria</taxon>
        <taxon>Pseudomonadati</taxon>
        <taxon>Pseudomonadota</taxon>
        <taxon>Gammaproteobacteria</taxon>
        <taxon>Chromatiales</taxon>
        <taxon>Chromatiaceae</taxon>
        <taxon>Thiorhodovibrio</taxon>
    </lineage>
</organism>
<keyword evidence="1" id="KW-0175">Coiled coil</keyword>
<feature type="coiled-coil region" evidence="1">
    <location>
        <begin position="58"/>
        <end position="92"/>
    </location>
</feature>
<dbReference type="InterPro" id="IPR011055">
    <property type="entry name" value="Dup_hybrid_motif"/>
</dbReference>
<dbReference type="CDD" id="cd12797">
    <property type="entry name" value="M23_peptidase"/>
    <property type="match status" value="1"/>
</dbReference>
<dbReference type="EMBL" id="CP121472">
    <property type="protein sequence ID" value="WPL19638.1"/>
    <property type="molecule type" value="Genomic_DNA"/>
</dbReference>
<accession>A0ABZ0SG25</accession>
<dbReference type="Proteomes" id="UP001432180">
    <property type="component" value="Chromosome"/>
</dbReference>
<dbReference type="PANTHER" id="PTHR21666:SF270">
    <property type="entry name" value="MUREIN HYDROLASE ACTIVATOR ENVC"/>
    <property type="match status" value="1"/>
</dbReference>
<dbReference type="SUPFAM" id="SSF51261">
    <property type="entry name" value="Duplicated hybrid motif"/>
    <property type="match status" value="1"/>
</dbReference>
<evidence type="ECO:0000256" key="1">
    <source>
        <dbReference type="SAM" id="Coils"/>
    </source>
</evidence>
<dbReference type="Gene3D" id="2.70.70.10">
    <property type="entry name" value="Glucose Permease (Domain IIA)"/>
    <property type="match status" value="1"/>
</dbReference>
<feature type="coiled-coil region" evidence="1">
    <location>
        <begin position="191"/>
        <end position="264"/>
    </location>
</feature>
<reference evidence="3 4" key="1">
    <citation type="journal article" date="2023" name="Microorganisms">
        <title>Thiorhodovibrio frisius and Trv. litoralis spp. nov., Two Novel Members from a Clade of Fastidious Purple Sulfur Bacteria That Exhibit Unique Red-Shifted Light-Harvesting Capabilities.</title>
        <authorList>
            <person name="Methner A."/>
            <person name="Kuzyk S.B."/>
            <person name="Petersen J."/>
            <person name="Bauer S."/>
            <person name="Brinkmann H."/>
            <person name="Sichau K."/>
            <person name="Wanner G."/>
            <person name="Wolf J."/>
            <person name="Neumann-Schaal M."/>
            <person name="Henke P."/>
            <person name="Tank M."/>
            <person name="Sproer C."/>
            <person name="Bunk B."/>
            <person name="Overmann J."/>
        </authorList>
    </citation>
    <scope>NUCLEOTIDE SEQUENCE [LARGE SCALE GENOMIC DNA]</scope>
    <source>
        <strain evidence="3 4">DSM 6702</strain>
    </source>
</reference>
<evidence type="ECO:0000259" key="2">
    <source>
        <dbReference type="Pfam" id="PF01551"/>
    </source>
</evidence>